<feature type="compositionally biased region" description="Basic and acidic residues" evidence="1">
    <location>
        <begin position="150"/>
        <end position="159"/>
    </location>
</feature>
<feature type="region of interest" description="Disordered" evidence="1">
    <location>
        <begin position="144"/>
        <end position="182"/>
    </location>
</feature>
<sequence length="526" mass="58347">MDRTQPPLQTPQTPSLPSALSPQCIRQRATSTPPLEPSDEHFILKWCEQSQPSSTPDAVETLALSSDMSTPTEFIDSEESLTVPDVVAKEGEDTDSEFSPICISSDSDCVIVDEPIRSKEDAPRRKRRAKMYYYRIWRPRSPCKKKKMSAARERRRSESSDVLSESTETVAESGSSQNSNSLSLIREAENISVDANHNTRSIASVKASAAESIVITAQEILVPPMNETCDYKTPPKSLISTAAETKSKKSSVLLNAESIGDDFGTSLTKSAFNPRRKIYSQPLQNEPTKISEKVSNVVVINVSLPQIRARRHTLAISPEVDTRLNRQPLYRPQSQTARLLRSAAVQTSMNWYHIIPLYKDATASSLKELIKAAVQYESDVLRQSLAIHNSGTPIKYLSAVPTEISTATTSRSVETDLRWFELVQVLDSPGQRYYCKITFSGTNPKRTQTAKCKAVNRRSVDGSNTYQETTVTSAHVQHSTRNGVELVTTATQYDLQTSTFSVAVDMDDPQFLPTCNIAIGFGRSRK</sequence>
<accession>A0A0A1XCM3</accession>
<feature type="compositionally biased region" description="Low complexity" evidence="1">
    <location>
        <begin position="173"/>
        <end position="182"/>
    </location>
</feature>
<proteinExistence type="predicted"/>
<feature type="compositionally biased region" description="Low complexity" evidence="1">
    <location>
        <begin position="1"/>
        <end position="18"/>
    </location>
</feature>
<feature type="region of interest" description="Disordered" evidence="1">
    <location>
        <begin position="1"/>
        <end position="38"/>
    </location>
</feature>
<feature type="compositionally biased region" description="Polar residues" evidence="1">
    <location>
        <begin position="161"/>
        <end position="172"/>
    </location>
</feature>
<gene>
    <name evidence="2" type="primary">FLOT2</name>
    <name evidence="2" type="ORF">g.16645</name>
</gene>
<organism evidence="2">
    <name type="scientific">Zeugodacus cucurbitae</name>
    <name type="common">Melon fruit fly</name>
    <name type="synonym">Bactrocera cucurbitae</name>
    <dbReference type="NCBI Taxonomy" id="28588"/>
    <lineage>
        <taxon>Eukaryota</taxon>
        <taxon>Metazoa</taxon>
        <taxon>Ecdysozoa</taxon>
        <taxon>Arthropoda</taxon>
        <taxon>Hexapoda</taxon>
        <taxon>Insecta</taxon>
        <taxon>Pterygota</taxon>
        <taxon>Neoptera</taxon>
        <taxon>Endopterygota</taxon>
        <taxon>Diptera</taxon>
        <taxon>Brachycera</taxon>
        <taxon>Muscomorpha</taxon>
        <taxon>Tephritoidea</taxon>
        <taxon>Tephritidae</taxon>
        <taxon>Zeugodacus</taxon>
        <taxon>Zeugodacus</taxon>
    </lineage>
</organism>
<name>A0A0A1XCM3_ZEUCU</name>
<reference evidence="2" key="1">
    <citation type="submission" date="2014-11" db="EMBL/GenBank/DDBJ databases">
        <authorList>
            <person name="Geib S."/>
        </authorList>
    </citation>
    <scope>NUCLEOTIDE SEQUENCE</scope>
</reference>
<evidence type="ECO:0000256" key="1">
    <source>
        <dbReference type="SAM" id="MobiDB-lite"/>
    </source>
</evidence>
<protein>
    <submittedName>
        <fullName evidence="2">Flotillin-like protein 2</fullName>
    </submittedName>
</protein>
<evidence type="ECO:0000313" key="2">
    <source>
        <dbReference type="EMBL" id="JAD08702.1"/>
    </source>
</evidence>
<dbReference type="AlphaFoldDB" id="A0A0A1XCM3"/>
<dbReference type="EMBL" id="GBXI01005590">
    <property type="protein sequence ID" value="JAD08702.1"/>
    <property type="molecule type" value="Transcribed_RNA"/>
</dbReference>
<reference evidence="2" key="2">
    <citation type="journal article" date="2015" name="Gigascience">
        <title>Reconstructing a comprehensive transcriptome assembly of a white-pupal translocated strain of the pest fruit fly Bactrocera cucurbitae.</title>
        <authorList>
            <person name="Sim S.B."/>
            <person name="Calla B."/>
            <person name="Hall B."/>
            <person name="DeRego T."/>
            <person name="Geib S.M."/>
        </authorList>
    </citation>
    <scope>NUCLEOTIDE SEQUENCE</scope>
</reference>